<protein>
    <submittedName>
        <fullName evidence="3">DUF3040 domain-containing protein</fullName>
    </submittedName>
</protein>
<evidence type="ECO:0000256" key="2">
    <source>
        <dbReference type="SAM" id="Phobius"/>
    </source>
</evidence>
<accession>A0A4R4X0J5</accession>
<dbReference type="EMBL" id="SMKP01000016">
    <property type="protein sequence ID" value="TDD23678.1"/>
    <property type="molecule type" value="Genomic_DNA"/>
</dbReference>
<proteinExistence type="predicted"/>
<sequence>MCPLSRPAAVLVTPWRQPEIMAMSRDERRALAEIEERLAHEDPVLDKLLAGPRGRSREPDPPRGLDALSTPAVVLWALAAATSVVLVLAVAILLSYQDWSGTLRPSPTAIPFNGPFNGPFPGPDATQLDEQMS</sequence>
<feature type="region of interest" description="Disordered" evidence="1">
    <location>
        <begin position="113"/>
        <end position="133"/>
    </location>
</feature>
<evidence type="ECO:0000313" key="4">
    <source>
        <dbReference type="Proteomes" id="UP000294543"/>
    </source>
</evidence>
<keyword evidence="2" id="KW-0472">Membrane</keyword>
<comment type="caution">
    <text evidence="3">The sequence shown here is derived from an EMBL/GenBank/DDBJ whole genome shotgun (WGS) entry which is preliminary data.</text>
</comment>
<name>A0A4R4X0J5_9ACTN</name>
<evidence type="ECO:0000313" key="3">
    <source>
        <dbReference type="EMBL" id="TDD23678.1"/>
    </source>
</evidence>
<dbReference type="Pfam" id="PF11239">
    <property type="entry name" value="DUF3040"/>
    <property type="match status" value="1"/>
</dbReference>
<keyword evidence="2" id="KW-0812">Transmembrane</keyword>
<dbReference type="AlphaFoldDB" id="A0A4R4X0J5"/>
<keyword evidence="4" id="KW-1185">Reference proteome</keyword>
<feature type="region of interest" description="Disordered" evidence="1">
    <location>
        <begin position="45"/>
        <end position="64"/>
    </location>
</feature>
<keyword evidence="2" id="KW-1133">Transmembrane helix</keyword>
<feature type="transmembrane region" description="Helical" evidence="2">
    <location>
        <begin position="73"/>
        <end position="96"/>
    </location>
</feature>
<dbReference type="InterPro" id="IPR021401">
    <property type="entry name" value="DUF3040"/>
</dbReference>
<evidence type="ECO:0000256" key="1">
    <source>
        <dbReference type="SAM" id="MobiDB-lite"/>
    </source>
</evidence>
<reference evidence="3 4" key="1">
    <citation type="submission" date="2019-03" db="EMBL/GenBank/DDBJ databases">
        <title>Draft genome sequences of novel Actinobacteria.</title>
        <authorList>
            <person name="Sahin N."/>
            <person name="Ay H."/>
            <person name="Saygin H."/>
        </authorList>
    </citation>
    <scope>NUCLEOTIDE SEQUENCE [LARGE SCALE GENOMIC DNA]</scope>
    <source>
        <strain evidence="3 4">KC712</strain>
    </source>
</reference>
<dbReference type="Proteomes" id="UP000294543">
    <property type="component" value="Unassembled WGS sequence"/>
</dbReference>
<dbReference type="OrthoDB" id="10002360at2"/>
<gene>
    <name evidence="3" type="ORF">E1294_08100</name>
</gene>
<organism evidence="3 4">
    <name type="scientific">Nonomuraea diastatica</name>
    <dbReference type="NCBI Taxonomy" id="1848329"/>
    <lineage>
        <taxon>Bacteria</taxon>
        <taxon>Bacillati</taxon>
        <taxon>Actinomycetota</taxon>
        <taxon>Actinomycetes</taxon>
        <taxon>Streptosporangiales</taxon>
        <taxon>Streptosporangiaceae</taxon>
        <taxon>Nonomuraea</taxon>
    </lineage>
</organism>